<gene>
    <name evidence="1" type="ORF">KUF71_003364</name>
</gene>
<reference evidence="1" key="1">
    <citation type="submission" date="2021-07" db="EMBL/GenBank/DDBJ databases">
        <authorList>
            <person name="Catto M.A."/>
            <person name="Jacobson A."/>
            <person name="Kennedy G."/>
            <person name="Labadie P."/>
            <person name="Hunt B.G."/>
            <person name="Srinivasan R."/>
        </authorList>
    </citation>
    <scope>NUCLEOTIDE SEQUENCE</scope>
    <source>
        <strain evidence="1">PL_HMW_Pooled</strain>
        <tissue evidence="1">Head</tissue>
    </source>
</reference>
<feature type="non-terminal residue" evidence="1">
    <location>
        <position position="1"/>
    </location>
</feature>
<protein>
    <submittedName>
        <fullName evidence="1">Beta,beta-carotene 9',10'-oxygenase</fullName>
    </submittedName>
</protein>
<accession>A0AAE1GT97</accession>
<comment type="caution">
    <text evidence="1">The sequence shown here is derived from an EMBL/GenBank/DDBJ whole genome shotgun (WGS) entry which is preliminary data.</text>
</comment>
<reference evidence="1" key="2">
    <citation type="journal article" date="2023" name="BMC Genomics">
        <title>Pest status, molecular evolution, and epigenetic factors derived from the genome assembly of Frankliniella fusca, a thysanopteran phytovirus vector.</title>
        <authorList>
            <person name="Catto M.A."/>
            <person name="Labadie P.E."/>
            <person name="Jacobson A.L."/>
            <person name="Kennedy G.G."/>
            <person name="Srinivasan R."/>
            <person name="Hunt B.G."/>
        </authorList>
    </citation>
    <scope>NUCLEOTIDE SEQUENCE</scope>
    <source>
        <strain evidence="1">PL_HMW_Pooled</strain>
    </source>
</reference>
<proteinExistence type="predicted"/>
<organism evidence="1 2">
    <name type="scientific">Frankliniella fusca</name>
    <dbReference type="NCBI Taxonomy" id="407009"/>
    <lineage>
        <taxon>Eukaryota</taxon>
        <taxon>Metazoa</taxon>
        <taxon>Ecdysozoa</taxon>
        <taxon>Arthropoda</taxon>
        <taxon>Hexapoda</taxon>
        <taxon>Insecta</taxon>
        <taxon>Pterygota</taxon>
        <taxon>Neoptera</taxon>
        <taxon>Paraneoptera</taxon>
        <taxon>Thysanoptera</taxon>
        <taxon>Terebrantia</taxon>
        <taxon>Thripoidea</taxon>
        <taxon>Thripidae</taxon>
        <taxon>Frankliniella</taxon>
    </lineage>
</organism>
<keyword evidence="2" id="KW-1185">Reference proteome</keyword>
<dbReference type="Proteomes" id="UP001219518">
    <property type="component" value="Unassembled WGS sequence"/>
</dbReference>
<sequence length="909" mass="103045">KLQDNHVKKRKLKVPASLSTPVKAYHMETDNAPSNYIELSHRPVCSNAELPNEVEDQISNTVLCFNLDTEHQDGSLCSNAQLGDQAEVEISNELPCFNIDSGHQENLMCWRIEEEEEEGQDKVTTHFDNEDIYDEESFRLHLSLDESDTGLDLSVNAEVPQDNCDDESDSDSDEILDQAPNLHLSVSEKIKLLLLLAIKKKHKLTYSAAEDVIELLGLSEDLSFLPSKHLMKSAIEKYSFGLQEHHVCPSCGEYIGIVTEKSFECDVCSVETDVEVNKNNGSMFLYLKLKDQLQALLQSLPDNVQLDMNDRKKINCHNYEDIYDGAMYKIFQSSDTITLNFFIDGLQVATTSKQSAWPVLLTVNELPLELRRKHVLMASLWLSKKKPSCNQYLKPFVAELLELARTGVSYRRNSIVKSVKVKGCCCISDTVARPMIRNSTQFNGKFGCGFCLHPGVRMANGKGFCRSYTTSTSVYPERTHQEVMHLAARAEVRGIPQSGIKGTSILSRLPDFDVVRCIDLDSFHAVVNVAKRFVNLWLTSPHKNTPVPDFKIHDKIKILDKRLMAITPTLEVSRAPRSLTERSDYRGHEWFHFVLFYSVPVLKNVLPARFLNHWSLFVKGLAILMQNSLAKSEVIYADRFLHQFVSGIDNLYGPQNVTFSCHLLTHLKRSVQDFAQPFTHSAFIYESFNNEIKESVHSSNGVAKQTVKAMQLKFALVKMEQELRVDMTDKQRAYLDKLNLRGKQLANPSLQLESAAMLGKPKTERISKEMRLAVLQAGGVCRPDNVCDFYERFRIHGEVFHATSYSRVSKRNNCVVLLESERVFLIESALVVSNECFIAGHYYQDRKDTKLSSVDLPHLRILKSTPSIVLQCIRPSDIVSKLINFTVQVSPEETLNLACINVLLMEMLS</sequence>
<dbReference type="EMBL" id="JAHWGI010000064">
    <property type="protein sequence ID" value="KAK3908552.1"/>
    <property type="molecule type" value="Genomic_DNA"/>
</dbReference>
<evidence type="ECO:0000313" key="2">
    <source>
        <dbReference type="Proteomes" id="UP001219518"/>
    </source>
</evidence>
<dbReference type="AlphaFoldDB" id="A0AAE1GT97"/>
<dbReference type="PANTHER" id="PTHR46579:SF1">
    <property type="entry name" value="F5_8 TYPE C DOMAIN-CONTAINING PROTEIN"/>
    <property type="match status" value="1"/>
</dbReference>
<dbReference type="PANTHER" id="PTHR46579">
    <property type="entry name" value="F5/8 TYPE C DOMAIN-CONTAINING PROTEIN-RELATED"/>
    <property type="match status" value="1"/>
</dbReference>
<evidence type="ECO:0000313" key="1">
    <source>
        <dbReference type="EMBL" id="KAK3908552.1"/>
    </source>
</evidence>
<name>A0AAE1GT97_9NEOP</name>